<dbReference type="InterPro" id="IPR012354">
    <property type="entry name" value="Esterase_lipase"/>
</dbReference>
<dbReference type="InterPro" id="IPR029058">
    <property type="entry name" value="AB_hydrolase_fold"/>
</dbReference>
<reference evidence="3 4" key="1">
    <citation type="submission" date="2023-07" db="EMBL/GenBank/DDBJ databases">
        <title>Genomic Encyclopedia of Type Strains, Phase IV (KMG-IV): sequencing the most valuable type-strain genomes for metagenomic binning, comparative biology and taxonomic classification.</title>
        <authorList>
            <person name="Goeker M."/>
        </authorList>
    </citation>
    <scope>NUCLEOTIDE SEQUENCE [LARGE SCALE GENOMIC DNA]</scope>
    <source>
        <strain evidence="3 4">DSM 45903</strain>
    </source>
</reference>
<dbReference type="Pfam" id="PF12146">
    <property type="entry name" value="Hydrolase_4"/>
    <property type="match status" value="1"/>
</dbReference>
<keyword evidence="4" id="KW-1185">Reference proteome</keyword>
<feature type="transmembrane region" description="Helical" evidence="1">
    <location>
        <begin position="12"/>
        <end position="29"/>
    </location>
</feature>
<keyword evidence="1" id="KW-1133">Transmembrane helix</keyword>
<proteinExistence type="predicted"/>
<dbReference type="InterPro" id="IPR022742">
    <property type="entry name" value="Hydrolase_4"/>
</dbReference>
<dbReference type="PANTHER" id="PTHR11614">
    <property type="entry name" value="PHOSPHOLIPASE-RELATED"/>
    <property type="match status" value="1"/>
</dbReference>
<evidence type="ECO:0000256" key="1">
    <source>
        <dbReference type="SAM" id="Phobius"/>
    </source>
</evidence>
<dbReference type="Proteomes" id="UP001185012">
    <property type="component" value="Unassembled WGS sequence"/>
</dbReference>
<dbReference type="EC" id="3.1.1.1" evidence="3"/>
<organism evidence="3 4">
    <name type="scientific">Desmospora profundinema</name>
    <dbReference type="NCBI Taxonomy" id="1571184"/>
    <lineage>
        <taxon>Bacteria</taxon>
        <taxon>Bacillati</taxon>
        <taxon>Bacillota</taxon>
        <taxon>Bacilli</taxon>
        <taxon>Bacillales</taxon>
        <taxon>Thermoactinomycetaceae</taxon>
        <taxon>Desmospora</taxon>
    </lineage>
</organism>
<sequence>MMRIQRRSPDPFFYPGGAIGILLIHGFTGTPSEMRPLGQYLKQRGYTVYCPLLPGHGTSPEEMVETAWPDWWQAVREAYQRLRKEKCERVVAVGLSMGGALALNLAREEELDGIVSLCAPVWLKDKRTLIVDVVRWVIPYLKRRRTKPAHIEEYLVPYDRTPLKSVSSLKRLIRHVCKGLHEVKAPALIIQAEKDETVFPRSASYIYNTIASGDKQIRWFEKSSHIITLDKERERLFREIDAFVKRVADLESTVVSGRRKEFTCD</sequence>
<dbReference type="GO" id="GO:0106435">
    <property type="term" value="F:carboxylesterase activity"/>
    <property type="evidence" value="ECO:0007669"/>
    <property type="project" value="UniProtKB-EC"/>
</dbReference>
<dbReference type="PIRSF" id="PIRSF017388">
    <property type="entry name" value="Esterase_lipase"/>
    <property type="match status" value="1"/>
</dbReference>
<gene>
    <name evidence="3" type="ORF">JOE21_001662</name>
</gene>
<evidence type="ECO:0000313" key="4">
    <source>
        <dbReference type="Proteomes" id="UP001185012"/>
    </source>
</evidence>
<keyword evidence="3" id="KW-0378">Hydrolase</keyword>
<evidence type="ECO:0000259" key="2">
    <source>
        <dbReference type="Pfam" id="PF12146"/>
    </source>
</evidence>
<feature type="domain" description="Serine aminopeptidase S33" evidence="2">
    <location>
        <begin position="21"/>
        <end position="232"/>
    </location>
</feature>
<keyword evidence="1" id="KW-0812">Transmembrane</keyword>
<name>A0ABU1ILK2_9BACL</name>
<keyword evidence="1" id="KW-0472">Membrane</keyword>
<accession>A0ABU1ILK2</accession>
<dbReference type="EMBL" id="JAVDQG010000003">
    <property type="protein sequence ID" value="MDR6225664.1"/>
    <property type="molecule type" value="Genomic_DNA"/>
</dbReference>
<protein>
    <submittedName>
        <fullName evidence="3">Carboxylesterase</fullName>
        <ecNumber evidence="3">3.1.1.1</ecNumber>
    </submittedName>
</protein>
<dbReference type="Gene3D" id="3.40.50.1820">
    <property type="entry name" value="alpha/beta hydrolase"/>
    <property type="match status" value="1"/>
</dbReference>
<dbReference type="InterPro" id="IPR051044">
    <property type="entry name" value="MAG_DAG_Lipase"/>
</dbReference>
<evidence type="ECO:0000313" key="3">
    <source>
        <dbReference type="EMBL" id="MDR6225664.1"/>
    </source>
</evidence>
<dbReference type="SUPFAM" id="SSF53474">
    <property type="entry name" value="alpha/beta-Hydrolases"/>
    <property type="match status" value="1"/>
</dbReference>
<comment type="caution">
    <text evidence="3">The sequence shown here is derived from an EMBL/GenBank/DDBJ whole genome shotgun (WGS) entry which is preliminary data.</text>
</comment>